<keyword evidence="3" id="KW-0378">Hydrolase</keyword>
<dbReference type="Proteomes" id="UP000503447">
    <property type="component" value="Chromosome"/>
</dbReference>
<sequence>MERLTSRQSEVLDVIHRLYRERHRPVYPDEIAVVANLYDRSAALKYVRALEEKGHVRQLEGHRGVLPADTSAVSSIPIVGVCAAGAPLPTFSDLGQFNFNAEFGEPGLVMMRIDGESMIEAQIADGDYVLVRRDPEPPSGAKVVFSIDGGLTLKVLRRAKGEVWLYPCNRDMKAMRLKPDENAYIVGVLVGVVRKV</sequence>
<evidence type="ECO:0000313" key="3">
    <source>
        <dbReference type="EMBL" id="QJW98610.1"/>
    </source>
</evidence>
<gene>
    <name evidence="3" type="ORF">FTUN_6205</name>
</gene>
<dbReference type="PANTHER" id="PTHR33516">
    <property type="entry name" value="LEXA REPRESSOR"/>
    <property type="match status" value="1"/>
</dbReference>
<dbReference type="InterPro" id="IPR015927">
    <property type="entry name" value="Peptidase_S24_S26A/B/C"/>
</dbReference>
<dbReference type="InterPro" id="IPR039418">
    <property type="entry name" value="LexA-like"/>
</dbReference>
<dbReference type="Pfam" id="PF01726">
    <property type="entry name" value="LexA_DNA_bind"/>
    <property type="match status" value="1"/>
</dbReference>
<feature type="domain" description="Peptidase S24/S26A/S26B/S26C" evidence="1">
    <location>
        <begin position="77"/>
        <end position="190"/>
    </location>
</feature>
<dbReference type="InterPro" id="IPR036286">
    <property type="entry name" value="LexA/Signal_pep-like_sf"/>
</dbReference>
<dbReference type="GO" id="GO:0006508">
    <property type="term" value="P:proteolysis"/>
    <property type="evidence" value="ECO:0007669"/>
    <property type="project" value="UniProtKB-KW"/>
</dbReference>
<dbReference type="SUPFAM" id="SSF46785">
    <property type="entry name" value="Winged helix' DNA-binding domain"/>
    <property type="match status" value="1"/>
</dbReference>
<dbReference type="GO" id="GO:0004252">
    <property type="term" value="F:serine-type endopeptidase activity"/>
    <property type="evidence" value="ECO:0007669"/>
    <property type="project" value="InterPro"/>
</dbReference>
<accession>A0A6M5YYS2</accession>
<dbReference type="KEGG" id="ftj:FTUN_6205"/>
<dbReference type="PANTHER" id="PTHR33516:SF2">
    <property type="entry name" value="LEXA REPRESSOR-RELATED"/>
    <property type="match status" value="1"/>
</dbReference>
<keyword evidence="4" id="KW-1185">Reference proteome</keyword>
<dbReference type="RefSeq" id="WP_171473746.1">
    <property type="nucleotide sequence ID" value="NZ_CP053452.2"/>
</dbReference>
<dbReference type="InterPro" id="IPR006199">
    <property type="entry name" value="LexA_DNA-bd_dom"/>
</dbReference>
<evidence type="ECO:0000313" key="4">
    <source>
        <dbReference type="Proteomes" id="UP000503447"/>
    </source>
</evidence>
<dbReference type="InterPro" id="IPR036388">
    <property type="entry name" value="WH-like_DNA-bd_sf"/>
</dbReference>
<proteinExistence type="predicted"/>
<dbReference type="EMBL" id="CP053452">
    <property type="protein sequence ID" value="QJW98610.1"/>
    <property type="molecule type" value="Genomic_DNA"/>
</dbReference>
<dbReference type="InterPro" id="IPR050077">
    <property type="entry name" value="LexA_repressor"/>
</dbReference>
<dbReference type="SUPFAM" id="SSF51306">
    <property type="entry name" value="LexA/Signal peptidase"/>
    <property type="match status" value="1"/>
</dbReference>
<dbReference type="AlphaFoldDB" id="A0A6M5YYS2"/>
<dbReference type="InterPro" id="IPR036390">
    <property type="entry name" value="WH_DNA-bd_sf"/>
</dbReference>
<dbReference type="Gene3D" id="2.10.109.10">
    <property type="entry name" value="Umud Fragment, subunit A"/>
    <property type="match status" value="1"/>
</dbReference>
<dbReference type="Pfam" id="PF00717">
    <property type="entry name" value="Peptidase_S24"/>
    <property type="match status" value="1"/>
</dbReference>
<feature type="domain" description="LexA repressor DNA-binding" evidence="2">
    <location>
        <begin position="1"/>
        <end position="61"/>
    </location>
</feature>
<organism evidence="3 4">
    <name type="scientific">Frigoriglobus tundricola</name>
    <dbReference type="NCBI Taxonomy" id="2774151"/>
    <lineage>
        <taxon>Bacteria</taxon>
        <taxon>Pseudomonadati</taxon>
        <taxon>Planctomycetota</taxon>
        <taxon>Planctomycetia</taxon>
        <taxon>Gemmatales</taxon>
        <taxon>Gemmataceae</taxon>
        <taxon>Frigoriglobus</taxon>
    </lineage>
</organism>
<protein>
    <submittedName>
        <fullName evidence="3">SOS-response repressor and protease LexA</fullName>
    </submittedName>
</protein>
<evidence type="ECO:0000259" key="1">
    <source>
        <dbReference type="Pfam" id="PF00717"/>
    </source>
</evidence>
<keyword evidence="3" id="KW-0645">Protease</keyword>
<dbReference type="CDD" id="cd06529">
    <property type="entry name" value="S24_LexA-like"/>
    <property type="match status" value="1"/>
</dbReference>
<evidence type="ECO:0000259" key="2">
    <source>
        <dbReference type="Pfam" id="PF01726"/>
    </source>
</evidence>
<reference evidence="4" key="1">
    <citation type="submission" date="2020-05" db="EMBL/GenBank/DDBJ databases">
        <title>Frigoriglobus tundricola gen. nov., sp. nov., a psychrotolerant cellulolytic planctomycete of the family Gemmataceae with two divergent copies of 16S rRNA gene.</title>
        <authorList>
            <person name="Kulichevskaya I.S."/>
            <person name="Ivanova A.A."/>
            <person name="Naumoff D.G."/>
            <person name="Beletsky A.V."/>
            <person name="Rijpstra W.I.C."/>
            <person name="Sinninghe Damste J.S."/>
            <person name="Mardanov A.V."/>
            <person name="Ravin N.V."/>
            <person name="Dedysh S.N."/>
        </authorList>
    </citation>
    <scope>NUCLEOTIDE SEQUENCE [LARGE SCALE GENOMIC DNA]</scope>
    <source>
        <strain evidence="4">PL17</strain>
    </source>
</reference>
<dbReference type="Gene3D" id="1.10.10.10">
    <property type="entry name" value="Winged helix-like DNA-binding domain superfamily/Winged helix DNA-binding domain"/>
    <property type="match status" value="1"/>
</dbReference>
<name>A0A6M5YYS2_9BACT</name>